<feature type="compositionally biased region" description="Basic and acidic residues" evidence="1">
    <location>
        <begin position="1"/>
        <end position="11"/>
    </location>
</feature>
<accession>A0A6L4X1G7</accession>
<evidence type="ECO:0000313" key="3">
    <source>
        <dbReference type="Proteomes" id="UP000482084"/>
    </source>
</evidence>
<evidence type="ECO:0000256" key="1">
    <source>
        <dbReference type="SAM" id="MobiDB-lite"/>
    </source>
</evidence>
<name>A0A6L4X1G7_9BIFI</name>
<proteinExistence type="predicted"/>
<dbReference type="Proteomes" id="UP000482084">
    <property type="component" value="Unassembled WGS sequence"/>
</dbReference>
<gene>
    <name evidence="2" type="ORF">DSM100688_0017</name>
</gene>
<keyword evidence="3" id="KW-1185">Reference proteome</keyword>
<reference evidence="2 3" key="1">
    <citation type="submission" date="2019-10" db="EMBL/GenBank/DDBJ databases">
        <title>Characterization of the phylogenetic diversity of two novel species belonging to the genus Bifidobacterium: Bifidobacterium cebidarum sp. nov. and Bifidobacterium leontopitheci sp. nov.</title>
        <authorList>
            <person name="Lugli G.A."/>
            <person name="Duranti S."/>
            <person name="Milani C."/>
            <person name="Turroni F."/>
            <person name="Ventura M."/>
        </authorList>
    </citation>
    <scope>NUCLEOTIDE SEQUENCE [LARGE SCALE GENOMIC DNA]</scope>
    <source>
        <strain evidence="2 3">DSM 100688</strain>
    </source>
</reference>
<feature type="compositionally biased region" description="Polar residues" evidence="1">
    <location>
        <begin position="16"/>
        <end position="29"/>
    </location>
</feature>
<comment type="caution">
    <text evidence="2">The sequence shown here is derived from an EMBL/GenBank/DDBJ whole genome shotgun (WGS) entry which is preliminary data.</text>
</comment>
<protein>
    <submittedName>
        <fullName evidence="2">Uncharacterized protein</fullName>
    </submittedName>
</protein>
<organism evidence="2 3">
    <name type="scientific">Bifidobacterium ramosum</name>
    <dbReference type="NCBI Taxonomy" id="1798158"/>
    <lineage>
        <taxon>Bacteria</taxon>
        <taxon>Bacillati</taxon>
        <taxon>Actinomycetota</taxon>
        <taxon>Actinomycetes</taxon>
        <taxon>Bifidobacteriales</taxon>
        <taxon>Bifidobacteriaceae</taxon>
        <taxon>Bifidobacterium</taxon>
    </lineage>
</organism>
<feature type="region of interest" description="Disordered" evidence="1">
    <location>
        <begin position="1"/>
        <end position="30"/>
    </location>
</feature>
<dbReference type="AlphaFoldDB" id="A0A6L4X1G7"/>
<dbReference type="EMBL" id="WBSM01000001">
    <property type="protein sequence ID" value="KAB8288939.1"/>
    <property type="molecule type" value="Genomic_DNA"/>
</dbReference>
<evidence type="ECO:0000313" key="2">
    <source>
        <dbReference type="EMBL" id="KAB8288939.1"/>
    </source>
</evidence>
<sequence length="121" mass="12789">MSVRGYGHDDVAQPYPNVSNGHPSGQTRLPLTDIQPMWTSFSAVCPLGVAMRWGWWRDSENQAQCAAGARRAPRAQSGARMAFLPCALTSSSSSGVEPVPTHTFFLPAAIMPAANAAGAFG</sequence>